<sequence length="344" mass="37925">MSASQQKVLVSGANGFVGCYVVRNLLEKGYFVRGTVRSAEKGKHLTRLFEQYGHRFELAVVPDITEEGAFDEAVKDMTSILHTASPFNYKSDDPKAYIDPAVKGTVGMLQSAAQNAPSIKRIVVTSSVASVVHWTSTRPTPWTEDDWNTKSITVVEEQGVHAPDVDKYCASKSLAEKAAWDFKRTNDVSWDLVTLCPPFIFGPVIHECSRPEDLNESVDVLYKAVVKGLPDEPALVRPGANWVDVLDLAEAHSLALEQAAAGGHRFIITAGPHVLQEFVNIAHTLNIIPTGTLPREIPEPELPAPIVTYNTSKSKHILGLTYRSKEEMMARFLEDLKTRGWCGN</sequence>
<comment type="similarity">
    <text evidence="2">Belongs to the NAD(P)-dependent epimerase/dehydratase family. Dihydroflavonol-4-reductase subfamily.</text>
</comment>
<evidence type="ECO:0000256" key="2">
    <source>
        <dbReference type="ARBA" id="ARBA00023445"/>
    </source>
</evidence>
<proteinExistence type="inferred from homology"/>
<dbReference type="InterPro" id="IPR036291">
    <property type="entry name" value="NAD(P)-bd_dom_sf"/>
</dbReference>
<keyword evidence="5" id="KW-1185">Reference proteome</keyword>
<keyword evidence="1" id="KW-0560">Oxidoreductase</keyword>
<comment type="caution">
    <text evidence="4">The sequence shown here is derived from an EMBL/GenBank/DDBJ whole genome shotgun (WGS) entry which is preliminary data.</text>
</comment>
<reference evidence="4" key="1">
    <citation type="submission" date="2023-03" db="EMBL/GenBank/DDBJ databases">
        <title>Massive genome expansion in bonnet fungi (Mycena s.s.) driven by repeated elements and novel gene families across ecological guilds.</title>
        <authorList>
            <consortium name="Lawrence Berkeley National Laboratory"/>
            <person name="Harder C.B."/>
            <person name="Miyauchi S."/>
            <person name="Viragh M."/>
            <person name="Kuo A."/>
            <person name="Thoen E."/>
            <person name="Andreopoulos B."/>
            <person name="Lu D."/>
            <person name="Skrede I."/>
            <person name="Drula E."/>
            <person name="Henrissat B."/>
            <person name="Morin E."/>
            <person name="Kohler A."/>
            <person name="Barry K."/>
            <person name="LaButti K."/>
            <person name="Morin E."/>
            <person name="Salamov A."/>
            <person name="Lipzen A."/>
            <person name="Mereny Z."/>
            <person name="Hegedus B."/>
            <person name="Baldrian P."/>
            <person name="Stursova M."/>
            <person name="Weitz H."/>
            <person name="Taylor A."/>
            <person name="Grigoriev I.V."/>
            <person name="Nagy L.G."/>
            <person name="Martin F."/>
            <person name="Kauserud H."/>
        </authorList>
    </citation>
    <scope>NUCLEOTIDE SEQUENCE</scope>
    <source>
        <strain evidence="4">CBHHK002</strain>
    </source>
</reference>
<dbReference type="AlphaFoldDB" id="A0AAD7ELY0"/>
<protein>
    <submittedName>
        <fullName evidence="4">D-lactaldehyde dehydrogenase</fullName>
    </submittedName>
</protein>
<dbReference type="InterPro" id="IPR001509">
    <property type="entry name" value="Epimerase_deHydtase"/>
</dbReference>
<dbReference type="PANTHER" id="PTHR10366:SF564">
    <property type="entry name" value="STEROL-4-ALPHA-CARBOXYLATE 3-DEHYDROGENASE, DECARBOXYLATING"/>
    <property type="match status" value="1"/>
</dbReference>
<name>A0AAD7ELY0_9AGAR</name>
<dbReference type="GO" id="GO:0016616">
    <property type="term" value="F:oxidoreductase activity, acting on the CH-OH group of donors, NAD or NADP as acceptor"/>
    <property type="evidence" value="ECO:0007669"/>
    <property type="project" value="TreeGrafter"/>
</dbReference>
<evidence type="ECO:0000256" key="1">
    <source>
        <dbReference type="ARBA" id="ARBA00023002"/>
    </source>
</evidence>
<organism evidence="4 5">
    <name type="scientific">Mycena albidolilacea</name>
    <dbReference type="NCBI Taxonomy" id="1033008"/>
    <lineage>
        <taxon>Eukaryota</taxon>
        <taxon>Fungi</taxon>
        <taxon>Dikarya</taxon>
        <taxon>Basidiomycota</taxon>
        <taxon>Agaricomycotina</taxon>
        <taxon>Agaricomycetes</taxon>
        <taxon>Agaricomycetidae</taxon>
        <taxon>Agaricales</taxon>
        <taxon>Marasmiineae</taxon>
        <taxon>Mycenaceae</taxon>
        <taxon>Mycena</taxon>
    </lineage>
</organism>
<dbReference type="InterPro" id="IPR050425">
    <property type="entry name" value="NAD(P)_dehydrat-like"/>
</dbReference>
<dbReference type="PANTHER" id="PTHR10366">
    <property type="entry name" value="NAD DEPENDENT EPIMERASE/DEHYDRATASE"/>
    <property type="match status" value="1"/>
</dbReference>
<dbReference type="Pfam" id="PF01370">
    <property type="entry name" value="Epimerase"/>
    <property type="match status" value="1"/>
</dbReference>
<evidence type="ECO:0000259" key="3">
    <source>
        <dbReference type="Pfam" id="PF01370"/>
    </source>
</evidence>
<dbReference type="Proteomes" id="UP001218218">
    <property type="component" value="Unassembled WGS sequence"/>
</dbReference>
<dbReference type="SUPFAM" id="SSF51735">
    <property type="entry name" value="NAD(P)-binding Rossmann-fold domains"/>
    <property type="match status" value="1"/>
</dbReference>
<gene>
    <name evidence="4" type="ORF">DFH08DRAFT_748499</name>
</gene>
<feature type="domain" description="NAD-dependent epimerase/dehydratase" evidence="3">
    <location>
        <begin position="8"/>
        <end position="264"/>
    </location>
</feature>
<dbReference type="Gene3D" id="3.40.50.720">
    <property type="entry name" value="NAD(P)-binding Rossmann-like Domain"/>
    <property type="match status" value="1"/>
</dbReference>
<accession>A0AAD7ELY0</accession>
<evidence type="ECO:0000313" key="5">
    <source>
        <dbReference type="Proteomes" id="UP001218218"/>
    </source>
</evidence>
<evidence type="ECO:0000313" key="4">
    <source>
        <dbReference type="EMBL" id="KAJ7339036.1"/>
    </source>
</evidence>
<dbReference type="EMBL" id="JARIHO010000028">
    <property type="protein sequence ID" value="KAJ7339036.1"/>
    <property type="molecule type" value="Genomic_DNA"/>
</dbReference>
<dbReference type="PROSITE" id="PS51257">
    <property type="entry name" value="PROKAR_LIPOPROTEIN"/>
    <property type="match status" value="1"/>
</dbReference>